<dbReference type="CDD" id="cd07377">
    <property type="entry name" value="WHTH_GntR"/>
    <property type="match status" value="1"/>
</dbReference>
<dbReference type="InterPro" id="IPR000524">
    <property type="entry name" value="Tscrpt_reg_HTH_GntR"/>
</dbReference>
<feature type="domain" description="HTH gntR-type" evidence="4">
    <location>
        <begin position="12"/>
        <end position="79"/>
    </location>
</feature>
<dbReference type="PANTHER" id="PTHR43537:SF24">
    <property type="entry name" value="GLUCONATE OPERON TRANSCRIPTIONAL REPRESSOR"/>
    <property type="match status" value="1"/>
</dbReference>
<dbReference type="InterPro" id="IPR036390">
    <property type="entry name" value="WH_DNA-bd_sf"/>
</dbReference>
<comment type="caution">
    <text evidence="5">The sequence shown here is derived from an EMBL/GenBank/DDBJ whole genome shotgun (WGS) entry which is preliminary data.</text>
</comment>
<evidence type="ECO:0000256" key="1">
    <source>
        <dbReference type="ARBA" id="ARBA00023015"/>
    </source>
</evidence>
<accession>A0A3D9JRS3</accession>
<dbReference type="PRINTS" id="PR00035">
    <property type="entry name" value="HTHGNTR"/>
</dbReference>
<evidence type="ECO:0000256" key="2">
    <source>
        <dbReference type="ARBA" id="ARBA00023125"/>
    </source>
</evidence>
<dbReference type="GO" id="GO:0003677">
    <property type="term" value="F:DNA binding"/>
    <property type="evidence" value="ECO:0007669"/>
    <property type="project" value="UniProtKB-KW"/>
</dbReference>
<dbReference type="Gene3D" id="1.20.120.530">
    <property type="entry name" value="GntR ligand-binding domain-like"/>
    <property type="match status" value="1"/>
</dbReference>
<gene>
    <name evidence="5" type="ORF">DFP98_111126</name>
</gene>
<keyword evidence="1" id="KW-0805">Transcription regulation</keyword>
<dbReference type="SUPFAM" id="SSF48008">
    <property type="entry name" value="GntR ligand-binding domain-like"/>
    <property type="match status" value="1"/>
</dbReference>
<dbReference type="Pfam" id="PF00392">
    <property type="entry name" value="GntR"/>
    <property type="match status" value="1"/>
</dbReference>
<dbReference type="Gene3D" id="1.10.10.10">
    <property type="entry name" value="Winged helix-like DNA-binding domain superfamily/Winged helix DNA-binding domain"/>
    <property type="match status" value="1"/>
</dbReference>
<dbReference type="InterPro" id="IPR011711">
    <property type="entry name" value="GntR_C"/>
</dbReference>
<dbReference type="PANTHER" id="PTHR43537">
    <property type="entry name" value="TRANSCRIPTIONAL REGULATOR, GNTR FAMILY"/>
    <property type="match status" value="1"/>
</dbReference>
<dbReference type="RefSeq" id="WP_181917718.1">
    <property type="nucleotide sequence ID" value="NZ_QRDZ01000011.1"/>
</dbReference>
<name>A0A3D9JRS3_9BACL</name>
<dbReference type="Pfam" id="PF07729">
    <property type="entry name" value="FCD"/>
    <property type="match status" value="1"/>
</dbReference>
<dbReference type="GO" id="GO:0003700">
    <property type="term" value="F:DNA-binding transcription factor activity"/>
    <property type="evidence" value="ECO:0007669"/>
    <property type="project" value="InterPro"/>
</dbReference>
<dbReference type="SMART" id="SM00345">
    <property type="entry name" value="HTH_GNTR"/>
    <property type="match status" value="1"/>
</dbReference>
<evidence type="ECO:0000259" key="4">
    <source>
        <dbReference type="PROSITE" id="PS50949"/>
    </source>
</evidence>
<evidence type="ECO:0000256" key="3">
    <source>
        <dbReference type="ARBA" id="ARBA00023163"/>
    </source>
</evidence>
<dbReference type="EMBL" id="QRDZ01000011">
    <property type="protein sequence ID" value="RED76742.1"/>
    <property type="molecule type" value="Genomic_DNA"/>
</dbReference>
<keyword evidence="3" id="KW-0804">Transcription</keyword>
<keyword evidence="2" id="KW-0238">DNA-binding</keyword>
<reference evidence="5 6" key="1">
    <citation type="submission" date="2018-07" db="EMBL/GenBank/DDBJ databases">
        <title>Genomic Encyclopedia of Type Strains, Phase III (KMG-III): the genomes of soil and plant-associated and newly described type strains.</title>
        <authorList>
            <person name="Whitman W."/>
        </authorList>
    </citation>
    <scope>NUCLEOTIDE SEQUENCE [LARGE SCALE GENOMIC DNA]</scope>
    <source>
        <strain evidence="5 6">CECT 7287</strain>
    </source>
</reference>
<dbReference type="PROSITE" id="PS50949">
    <property type="entry name" value="HTH_GNTR"/>
    <property type="match status" value="1"/>
</dbReference>
<dbReference type="InterPro" id="IPR008920">
    <property type="entry name" value="TF_FadR/GntR_C"/>
</dbReference>
<protein>
    <submittedName>
        <fullName evidence="5">GntR family transcriptional regulator</fullName>
    </submittedName>
</protein>
<keyword evidence="6" id="KW-1185">Reference proteome</keyword>
<sequence length="219" mass="25173">MTKFQFKSQETIPLRQKIATDIRNAIIQGELKPGEKLKEQEISAQMGISRGPIREALRDLEAMGLVVSLPYKETVVADVQEQEIVDLLLPIRLQLELYSLKYNLADINDEVYRKLEEITAQMEQLAAAGDIAGLVEEDIQFHELILFLSNDSSYAAQIWNGIVNRIRLHFMKNTSRYSDLAQMTAEHNQLIEALRSQDFARIKEAWEKHIRDEGSLLYL</sequence>
<organism evidence="5 6">
    <name type="scientific">Cohnella phaseoli</name>
    <dbReference type="NCBI Taxonomy" id="456490"/>
    <lineage>
        <taxon>Bacteria</taxon>
        <taxon>Bacillati</taxon>
        <taxon>Bacillota</taxon>
        <taxon>Bacilli</taxon>
        <taxon>Bacillales</taxon>
        <taxon>Paenibacillaceae</taxon>
        <taxon>Cohnella</taxon>
    </lineage>
</organism>
<dbReference type="InterPro" id="IPR036388">
    <property type="entry name" value="WH-like_DNA-bd_sf"/>
</dbReference>
<dbReference type="SMART" id="SM00895">
    <property type="entry name" value="FCD"/>
    <property type="match status" value="1"/>
</dbReference>
<dbReference type="Proteomes" id="UP000256977">
    <property type="component" value="Unassembled WGS sequence"/>
</dbReference>
<evidence type="ECO:0000313" key="6">
    <source>
        <dbReference type="Proteomes" id="UP000256977"/>
    </source>
</evidence>
<evidence type="ECO:0000313" key="5">
    <source>
        <dbReference type="EMBL" id="RED76742.1"/>
    </source>
</evidence>
<dbReference type="SUPFAM" id="SSF46785">
    <property type="entry name" value="Winged helix' DNA-binding domain"/>
    <property type="match status" value="1"/>
</dbReference>
<proteinExistence type="predicted"/>
<dbReference type="AlphaFoldDB" id="A0A3D9JRS3"/>